<dbReference type="RefSeq" id="WP_240489577.1">
    <property type="nucleotide sequence ID" value="NZ_LSOG01000108.1"/>
</dbReference>
<evidence type="ECO:0000313" key="2">
    <source>
        <dbReference type="Proteomes" id="UP000095229"/>
    </source>
</evidence>
<evidence type="ECO:0000313" key="1">
    <source>
        <dbReference type="EMBL" id="OEH45120.1"/>
    </source>
</evidence>
<protein>
    <submittedName>
        <fullName evidence="1">Uncharacterized protein</fullName>
    </submittedName>
</protein>
<dbReference type="AlphaFoldDB" id="A0A1E5JKW3"/>
<name>A0A1E5JKW3_9GAMM</name>
<sequence>MTQKKLQLQIGKIFHNTVERTADKDKVKRFLELFCYKKLLDSKKINKENISSWNNLPVLANQCKQINYCLPEALTVADSVLDSYRKLKALIPKPVPKQDDGNPPDRVQAVHCIVY</sequence>
<dbReference type="PATRIC" id="fig|45071.7.peg.4185"/>
<proteinExistence type="predicted"/>
<reference evidence="1 2" key="1">
    <citation type="submission" date="2016-02" db="EMBL/GenBank/DDBJ databases">
        <title>Secondary metabolites in Legionella.</title>
        <authorList>
            <person name="Tobias N.J."/>
            <person name="Bode H.B."/>
        </authorList>
    </citation>
    <scope>NUCLEOTIDE SEQUENCE [LARGE SCALE GENOMIC DNA]</scope>
    <source>
        <strain evidence="1 2">DSM 19216</strain>
    </source>
</reference>
<accession>A0A1E5JKW3</accession>
<dbReference type="EMBL" id="LSOG01000108">
    <property type="protein sequence ID" value="OEH45120.1"/>
    <property type="molecule type" value="Genomic_DNA"/>
</dbReference>
<dbReference type="Proteomes" id="UP000095229">
    <property type="component" value="Unassembled WGS sequence"/>
</dbReference>
<organism evidence="1 2">
    <name type="scientific">Legionella parisiensis</name>
    <dbReference type="NCBI Taxonomy" id="45071"/>
    <lineage>
        <taxon>Bacteria</taxon>
        <taxon>Pseudomonadati</taxon>
        <taxon>Pseudomonadota</taxon>
        <taxon>Gammaproteobacteria</taxon>
        <taxon>Legionellales</taxon>
        <taxon>Legionellaceae</taxon>
        <taxon>Legionella</taxon>
    </lineage>
</organism>
<gene>
    <name evidence="1" type="ORF">lpari_03890</name>
</gene>
<keyword evidence="2" id="KW-1185">Reference proteome</keyword>
<comment type="caution">
    <text evidence="1">The sequence shown here is derived from an EMBL/GenBank/DDBJ whole genome shotgun (WGS) entry which is preliminary data.</text>
</comment>